<accession>A0A073IM42</accession>
<comment type="cofactor">
    <cofactor evidence="1 4">
        <name>a divalent metal cation</name>
        <dbReference type="ChEBI" id="CHEBI:60240"/>
    </cofactor>
</comment>
<feature type="active site" description="Proton acceptor" evidence="4">
    <location>
        <position position="76"/>
    </location>
</feature>
<comment type="similarity">
    <text evidence="4">Belongs to the Maf family.</text>
</comment>
<dbReference type="Gene3D" id="3.90.950.10">
    <property type="match status" value="1"/>
</dbReference>
<reference evidence="5 6" key="1">
    <citation type="submission" date="2014-01" db="EMBL/GenBank/DDBJ databases">
        <title>Sulfitobacter donghicola JCM 14565 Genome Sequencing.</title>
        <authorList>
            <person name="Lai Q."/>
            <person name="Hong Z."/>
        </authorList>
    </citation>
    <scope>NUCLEOTIDE SEQUENCE [LARGE SCALE GENOMIC DNA]</scope>
    <source>
        <strain evidence="5 6">JCM 14565</strain>
    </source>
</reference>
<dbReference type="HAMAP" id="MF_00528">
    <property type="entry name" value="Maf"/>
    <property type="match status" value="1"/>
</dbReference>
<evidence type="ECO:0000313" key="6">
    <source>
        <dbReference type="Proteomes" id="UP000027734"/>
    </source>
</evidence>
<dbReference type="EMBL" id="JAMC01000001">
    <property type="protein sequence ID" value="KEJ90645.1"/>
    <property type="molecule type" value="Genomic_DNA"/>
</dbReference>
<evidence type="ECO:0000313" key="5">
    <source>
        <dbReference type="EMBL" id="KEJ90645.1"/>
    </source>
</evidence>
<keyword evidence="4" id="KW-0963">Cytoplasm</keyword>
<evidence type="ECO:0000256" key="3">
    <source>
        <dbReference type="ARBA" id="ARBA00023080"/>
    </source>
</evidence>
<keyword evidence="2 4" id="KW-0378">Hydrolase</keyword>
<evidence type="ECO:0000256" key="1">
    <source>
        <dbReference type="ARBA" id="ARBA00001968"/>
    </source>
</evidence>
<dbReference type="PIRSF" id="PIRSF006305">
    <property type="entry name" value="Maf"/>
    <property type="match status" value="1"/>
</dbReference>
<protein>
    <recommendedName>
        <fullName evidence="4">Nucleoside triphosphate pyrophosphatase</fullName>
        <ecNumber evidence="4">3.6.1.9</ecNumber>
    </recommendedName>
    <alternativeName>
        <fullName evidence="4">Nucleotide pyrophosphatase</fullName>
        <shortName evidence="4">Nucleotide PPase</shortName>
    </alternativeName>
</protein>
<dbReference type="OrthoDB" id="9813962at2"/>
<dbReference type="GO" id="GO:0047429">
    <property type="term" value="F:nucleoside triphosphate diphosphatase activity"/>
    <property type="evidence" value="ECO:0007669"/>
    <property type="project" value="UniProtKB-EC"/>
</dbReference>
<dbReference type="EC" id="3.6.1.9" evidence="4"/>
<comment type="catalytic activity">
    <reaction evidence="4">
        <text>a 2'-deoxyribonucleoside 5'-triphosphate + H2O = a 2'-deoxyribonucleoside 5'-phosphate + diphosphate + H(+)</text>
        <dbReference type="Rhea" id="RHEA:44644"/>
        <dbReference type="ChEBI" id="CHEBI:15377"/>
        <dbReference type="ChEBI" id="CHEBI:15378"/>
        <dbReference type="ChEBI" id="CHEBI:33019"/>
        <dbReference type="ChEBI" id="CHEBI:61560"/>
        <dbReference type="ChEBI" id="CHEBI:65317"/>
        <dbReference type="EC" id="3.6.1.9"/>
    </reaction>
</comment>
<dbReference type="PANTHER" id="PTHR43213:SF5">
    <property type="entry name" value="BIFUNCTIONAL DTTP_UTP PYROPHOSPHATASE_METHYLTRANSFERASE PROTEIN-RELATED"/>
    <property type="match status" value="1"/>
</dbReference>
<comment type="subcellular location">
    <subcellularLocation>
        <location evidence="4">Cytoplasm</location>
    </subcellularLocation>
</comment>
<dbReference type="InterPro" id="IPR029001">
    <property type="entry name" value="ITPase-like_fam"/>
</dbReference>
<organism evidence="5 6">
    <name type="scientific">Sulfitobacter donghicola DSW-25 = KCTC 12864 = JCM 14565</name>
    <dbReference type="NCBI Taxonomy" id="1300350"/>
    <lineage>
        <taxon>Bacteria</taxon>
        <taxon>Pseudomonadati</taxon>
        <taxon>Pseudomonadota</taxon>
        <taxon>Alphaproteobacteria</taxon>
        <taxon>Rhodobacterales</taxon>
        <taxon>Roseobacteraceae</taxon>
        <taxon>Sulfitobacter</taxon>
    </lineage>
</organism>
<dbReference type="InterPro" id="IPR003697">
    <property type="entry name" value="Maf-like"/>
</dbReference>
<evidence type="ECO:0000256" key="4">
    <source>
        <dbReference type="HAMAP-Rule" id="MF_00528"/>
    </source>
</evidence>
<dbReference type="Pfam" id="PF02545">
    <property type="entry name" value="Maf"/>
    <property type="match status" value="1"/>
</dbReference>
<dbReference type="GO" id="GO:0009117">
    <property type="term" value="P:nucleotide metabolic process"/>
    <property type="evidence" value="ECO:0007669"/>
    <property type="project" value="UniProtKB-KW"/>
</dbReference>
<gene>
    <name evidence="5" type="ORF">DSW25_01645</name>
</gene>
<keyword evidence="3 4" id="KW-0546">Nucleotide metabolism</keyword>
<proteinExistence type="inferred from homology"/>
<dbReference type="eggNOG" id="COG0424">
    <property type="taxonomic scope" value="Bacteria"/>
</dbReference>
<dbReference type="SUPFAM" id="SSF52972">
    <property type="entry name" value="ITPase-like"/>
    <property type="match status" value="1"/>
</dbReference>
<comment type="caution">
    <text evidence="5">The sequence shown here is derived from an EMBL/GenBank/DDBJ whole genome shotgun (WGS) entry which is preliminary data.</text>
</comment>
<dbReference type="GO" id="GO:0005737">
    <property type="term" value="C:cytoplasm"/>
    <property type="evidence" value="ECO:0007669"/>
    <property type="project" value="UniProtKB-SubCell"/>
</dbReference>
<name>A0A073IM42_9RHOB</name>
<keyword evidence="6" id="KW-1185">Reference proteome</keyword>
<evidence type="ECO:0000256" key="2">
    <source>
        <dbReference type="ARBA" id="ARBA00022801"/>
    </source>
</evidence>
<comment type="catalytic activity">
    <reaction evidence="4">
        <text>a ribonucleoside 5'-triphosphate + H2O = a ribonucleoside 5'-phosphate + diphosphate + H(+)</text>
        <dbReference type="Rhea" id="RHEA:23996"/>
        <dbReference type="ChEBI" id="CHEBI:15377"/>
        <dbReference type="ChEBI" id="CHEBI:15378"/>
        <dbReference type="ChEBI" id="CHEBI:33019"/>
        <dbReference type="ChEBI" id="CHEBI:58043"/>
        <dbReference type="ChEBI" id="CHEBI:61557"/>
        <dbReference type="EC" id="3.6.1.9"/>
    </reaction>
</comment>
<comment type="function">
    <text evidence="4">Nucleoside triphosphate pyrophosphatase. May have a dual role in cell division arrest and in preventing the incorporation of modified nucleotides into cellular nucleic acids.</text>
</comment>
<dbReference type="STRING" id="1300350.Z948_1616"/>
<comment type="caution">
    <text evidence="4">Lacks conserved residue(s) required for the propagation of feature annotation.</text>
</comment>
<dbReference type="NCBIfam" id="TIGR00172">
    <property type="entry name" value="maf"/>
    <property type="match status" value="1"/>
</dbReference>
<dbReference type="AlphaFoldDB" id="A0A073IM42"/>
<sequence length="199" mass="22320">MSVHIVLASGSTIRTKMLSQAAVYHKVQVARVDEEMIKASLLAEDLKPRDIADALADLKAAKISEKNPGSLVIGCDQVLEHNGNLLSKPETKDQALEQLKSLRGDRHTLLSAAVIYEDGKPQWRHIGVVRLRMRDASDDYLSDYVERNWHSIQHAVGAYKLEEEGVRLFSRIEGDYFNVLGMPLLEILNYLTLRGDIAQ</sequence>
<dbReference type="RefSeq" id="WP_025059023.1">
    <property type="nucleotide sequence ID" value="NZ_JAMC01000001.1"/>
</dbReference>
<dbReference type="PANTHER" id="PTHR43213">
    <property type="entry name" value="BIFUNCTIONAL DTTP/UTP PYROPHOSPHATASE/METHYLTRANSFERASE PROTEIN-RELATED"/>
    <property type="match status" value="1"/>
</dbReference>
<dbReference type="Proteomes" id="UP000027734">
    <property type="component" value="Unassembled WGS sequence"/>
</dbReference>